<dbReference type="Proteomes" id="UP000677611">
    <property type="component" value="Unassembled WGS sequence"/>
</dbReference>
<comment type="caution">
    <text evidence="1">The sequence shown here is derived from an EMBL/GenBank/DDBJ whole genome shotgun (WGS) entry which is preliminary data.</text>
</comment>
<dbReference type="EMBL" id="JAGDQJ010000038">
    <property type="protein sequence ID" value="MBO1628235.1"/>
    <property type="molecule type" value="Genomic_DNA"/>
</dbReference>
<keyword evidence="2" id="KW-1185">Reference proteome</keyword>
<evidence type="ECO:0000313" key="1">
    <source>
        <dbReference type="EMBL" id="MBO1628235.1"/>
    </source>
</evidence>
<evidence type="ECO:0008006" key="3">
    <source>
        <dbReference type="Google" id="ProtNLM"/>
    </source>
</evidence>
<reference evidence="1 2" key="1">
    <citation type="submission" date="2021-03" db="EMBL/GenBank/DDBJ databases">
        <title>Identification of novel Bacillus strains.</title>
        <authorList>
            <person name="Xiao Z."/>
            <person name="Li Y."/>
            <person name="Shen J."/>
        </authorList>
    </citation>
    <scope>NUCLEOTIDE SEQUENCE [LARGE SCALE GENOMIC DNA]</scope>
    <source>
        <strain evidence="1 2">SY8</strain>
    </source>
</reference>
<sequence>MMIGGCNMNKNNEEQKIVDKAKETAIKYFKERENLDVVITGYEFAPNDFQTVFIDGHVKGDKSKKFGVGVEYGGGEYNISSRSYSENLKLKN</sequence>
<gene>
    <name evidence="1" type="ORF">J4P90_24080</name>
</gene>
<name>A0ABS3P5C8_9BACI</name>
<proteinExistence type="predicted"/>
<accession>A0ABS3P5C8</accession>
<organism evidence="1 2">
    <name type="scientific">Bacillus arachidis</name>
    <dbReference type="NCBI Taxonomy" id="2819290"/>
    <lineage>
        <taxon>Bacteria</taxon>
        <taxon>Bacillati</taxon>
        <taxon>Bacillota</taxon>
        <taxon>Bacilli</taxon>
        <taxon>Bacillales</taxon>
        <taxon>Bacillaceae</taxon>
        <taxon>Bacillus</taxon>
    </lineage>
</organism>
<protein>
    <recommendedName>
        <fullName evidence="3">DUF1433 domain-containing protein</fullName>
    </recommendedName>
</protein>
<evidence type="ECO:0000313" key="2">
    <source>
        <dbReference type="Proteomes" id="UP000677611"/>
    </source>
</evidence>